<gene>
    <name evidence="1" type="ORF">PG999_007099</name>
</gene>
<dbReference type="SUPFAM" id="SSF52540">
    <property type="entry name" value="P-loop containing nucleoside triphosphate hydrolases"/>
    <property type="match status" value="1"/>
</dbReference>
<proteinExistence type="predicted"/>
<dbReference type="EMBL" id="JAQQWP010000006">
    <property type="protein sequence ID" value="KAK8115030.1"/>
    <property type="molecule type" value="Genomic_DNA"/>
</dbReference>
<dbReference type="InterPro" id="IPR027417">
    <property type="entry name" value="P-loop_NTPase"/>
</dbReference>
<evidence type="ECO:0000313" key="1">
    <source>
        <dbReference type="EMBL" id="KAK8115030.1"/>
    </source>
</evidence>
<dbReference type="InterPro" id="IPR040632">
    <property type="entry name" value="Sulfotransfer_4"/>
</dbReference>
<sequence length="273" mass="30934">MKVIVLGMPRTGTQSLADALIHLGISPVYHMREVGKNQHAPMWAKAIEDKFEDGKPWGREEFDRVMGEYEVNTHPMSVQPTMVANGRRDELSEAEKPDKASFGSLPSPFKIDFPAFKTDVLAKTDWTGKGLADFPAAMFPEELIDAHPEAAVILTVRDNEQQWYDSMMSTVIPAHSQNAHLSIEMYLMEDKCHQQCWSNGFPKDGLAYYRQHNQTVRDAAARRGRKLLEYKPGMGWAPLCEFLGLPLPAADVAYPRADDWQEWKQKRSAEKKA</sequence>
<comment type="caution">
    <text evidence="1">The sequence shown here is derived from an EMBL/GenBank/DDBJ whole genome shotgun (WGS) entry which is preliminary data.</text>
</comment>
<name>A0AAW0QXD2_9PEZI</name>
<dbReference type="PANTHER" id="PTHR36978">
    <property type="entry name" value="P-LOOP CONTAINING NUCLEOTIDE TRIPHOSPHATE HYDROLASE"/>
    <property type="match status" value="1"/>
</dbReference>
<accession>A0AAW0QXD2</accession>
<organism evidence="1 2">
    <name type="scientific">Apiospora kogelbergensis</name>
    <dbReference type="NCBI Taxonomy" id="1337665"/>
    <lineage>
        <taxon>Eukaryota</taxon>
        <taxon>Fungi</taxon>
        <taxon>Dikarya</taxon>
        <taxon>Ascomycota</taxon>
        <taxon>Pezizomycotina</taxon>
        <taxon>Sordariomycetes</taxon>
        <taxon>Xylariomycetidae</taxon>
        <taxon>Amphisphaeriales</taxon>
        <taxon>Apiosporaceae</taxon>
        <taxon>Apiospora</taxon>
    </lineage>
</organism>
<evidence type="ECO:0008006" key="3">
    <source>
        <dbReference type="Google" id="ProtNLM"/>
    </source>
</evidence>
<dbReference type="PANTHER" id="PTHR36978:SF4">
    <property type="entry name" value="P-LOOP CONTAINING NUCLEOSIDE TRIPHOSPHATE HYDROLASE PROTEIN"/>
    <property type="match status" value="1"/>
</dbReference>
<dbReference type="AlphaFoldDB" id="A0AAW0QXD2"/>
<dbReference type="Gene3D" id="3.40.50.300">
    <property type="entry name" value="P-loop containing nucleotide triphosphate hydrolases"/>
    <property type="match status" value="1"/>
</dbReference>
<evidence type="ECO:0000313" key="2">
    <source>
        <dbReference type="Proteomes" id="UP001392437"/>
    </source>
</evidence>
<dbReference type="Proteomes" id="UP001392437">
    <property type="component" value="Unassembled WGS sequence"/>
</dbReference>
<reference evidence="1 2" key="1">
    <citation type="submission" date="2023-01" db="EMBL/GenBank/DDBJ databases">
        <title>Analysis of 21 Apiospora genomes using comparative genomics revels a genus with tremendous synthesis potential of carbohydrate active enzymes and secondary metabolites.</title>
        <authorList>
            <person name="Sorensen T."/>
        </authorList>
    </citation>
    <scope>NUCLEOTIDE SEQUENCE [LARGE SCALE GENOMIC DNA]</scope>
    <source>
        <strain evidence="1 2">CBS 117206</strain>
    </source>
</reference>
<dbReference type="Pfam" id="PF17784">
    <property type="entry name" value="Sulfotransfer_4"/>
    <property type="match status" value="2"/>
</dbReference>
<keyword evidence="2" id="KW-1185">Reference proteome</keyword>
<protein>
    <recommendedName>
        <fullName evidence="3">Sulfotransferase family protein</fullName>
    </recommendedName>
</protein>